<feature type="domain" description="Flagellin C-terminal" evidence="6">
    <location>
        <begin position="188"/>
        <end position="272"/>
    </location>
</feature>
<gene>
    <name evidence="7" type="ORF">AB1300_09200</name>
</gene>
<dbReference type="Gene3D" id="1.20.1330.10">
    <property type="entry name" value="f41 fragment of flagellin, N-terminal domain"/>
    <property type="match status" value="2"/>
</dbReference>
<proteinExistence type="inferred from homology"/>
<evidence type="ECO:0000256" key="1">
    <source>
        <dbReference type="ARBA" id="ARBA00005709"/>
    </source>
</evidence>
<keyword evidence="3 4" id="KW-0975">Bacterial flagellum</keyword>
<sequence>MLGKWSATGLSILNNMNRHYGAMNKSMLRISSGYRINSAADDPAGLAISEKMRAQIRGLNMAAKNIQDGISLVQTAEGALNETHAMIQRMRELAVEAANDTLTDSDREKLDLEFQELKKEIQRISKDTEFNTKTLLNGDHTTNGIKIQAGANSGQSIELFINDMGAGALGLNDTTSIATREDADKTISTMDEALKRVSNERSRLGAYQNRLEHAYNANVNTAENLQAAESRIRDADIAKEMMNMVKAQILMQASQYVLAMQLQQAQSILKLLESGTTRNPRY</sequence>
<comment type="similarity">
    <text evidence="1 4">Belongs to the bacterial flagellin family.</text>
</comment>
<dbReference type="Gene3D" id="6.10.10.10">
    <property type="entry name" value="Flagellar export chaperone, C-terminal domain"/>
    <property type="match status" value="1"/>
</dbReference>
<dbReference type="InterPro" id="IPR046358">
    <property type="entry name" value="Flagellin_C"/>
</dbReference>
<dbReference type="Pfam" id="PF00669">
    <property type="entry name" value="Flagellin_N"/>
    <property type="match status" value="1"/>
</dbReference>
<dbReference type="InterPro" id="IPR001029">
    <property type="entry name" value="Flagellin_N"/>
</dbReference>
<evidence type="ECO:0000313" key="8">
    <source>
        <dbReference type="Proteomes" id="UP001558534"/>
    </source>
</evidence>
<dbReference type="InterPro" id="IPR042187">
    <property type="entry name" value="Flagellin_C_sub2"/>
</dbReference>
<reference evidence="7 8" key="1">
    <citation type="submission" date="2024-07" db="EMBL/GenBank/DDBJ databases">
        <title>Characterization of a bacterium isolated from hydrolysated instant sea cucumber by whole-genome sequencing and metabolomics.</title>
        <authorList>
            <person name="Luo X."/>
            <person name="Zhang Z."/>
            <person name="Zheng Z."/>
            <person name="Zhang W."/>
            <person name="Ming T."/>
            <person name="Jiao L."/>
            <person name="Su X."/>
            <person name="Kong F."/>
            <person name="Xu J."/>
        </authorList>
    </citation>
    <scope>NUCLEOTIDE SEQUENCE [LARGE SCALE GENOMIC DNA]</scope>
    <source>
        <strain evidence="7 8">XL-2024</strain>
    </source>
</reference>
<keyword evidence="7" id="KW-0966">Cell projection</keyword>
<evidence type="ECO:0000256" key="2">
    <source>
        <dbReference type="ARBA" id="ARBA00020110"/>
    </source>
</evidence>
<dbReference type="PRINTS" id="PR00207">
    <property type="entry name" value="FLAGELLIN"/>
</dbReference>
<organism evidence="7 8">
    <name type="scientific">Lysinibacillus xylanilyticus</name>
    <dbReference type="NCBI Taxonomy" id="582475"/>
    <lineage>
        <taxon>Bacteria</taxon>
        <taxon>Bacillati</taxon>
        <taxon>Bacillota</taxon>
        <taxon>Bacilli</taxon>
        <taxon>Bacillales</taxon>
        <taxon>Bacillaceae</taxon>
        <taxon>Lysinibacillus</taxon>
    </lineage>
</organism>
<dbReference type="Pfam" id="PF00700">
    <property type="entry name" value="Flagellin_C"/>
    <property type="match status" value="1"/>
</dbReference>
<evidence type="ECO:0000259" key="5">
    <source>
        <dbReference type="Pfam" id="PF00669"/>
    </source>
</evidence>
<dbReference type="PANTHER" id="PTHR42792:SF2">
    <property type="entry name" value="FLAGELLIN"/>
    <property type="match status" value="1"/>
</dbReference>
<comment type="caution">
    <text evidence="7">The sequence shown here is derived from an EMBL/GenBank/DDBJ whole genome shotgun (WGS) entry which is preliminary data.</text>
</comment>
<keyword evidence="7" id="KW-0969">Cilium</keyword>
<evidence type="ECO:0000256" key="4">
    <source>
        <dbReference type="RuleBase" id="RU362073"/>
    </source>
</evidence>
<name>A0ABV3VWN4_9BACI</name>
<comment type="subcellular location">
    <subcellularLocation>
        <location evidence="4">Secreted</location>
    </subcellularLocation>
    <subcellularLocation>
        <location evidence="4">Bacterial flagellum</location>
    </subcellularLocation>
</comment>
<dbReference type="EMBL" id="JBFRHK010000004">
    <property type="protein sequence ID" value="MEX3745312.1"/>
    <property type="molecule type" value="Genomic_DNA"/>
</dbReference>
<dbReference type="RefSeq" id="WP_368636199.1">
    <property type="nucleotide sequence ID" value="NZ_JBFRHK010000004.1"/>
</dbReference>
<keyword evidence="8" id="KW-1185">Reference proteome</keyword>
<dbReference type="Proteomes" id="UP001558534">
    <property type="component" value="Unassembled WGS sequence"/>
</dbReference>
<dbReference type="SUPFAM" id="SSF64518">
    <property type="entry name" value="Phase 1 flagellin"/>
    <property type="match status" value="1"/>
</dbReference>
<keyword evidence="4" id="KW-0964">Secreted</keyword>
<keyword evidence="7" id="KW-0282">Flagellum</keyword>
<accession>A0ABV3VWN4</accession>
<dbReference type="PANTHER" id="PTHR42792">
    <property type="entry name" value="FLAGELLIN"/>
    <property type="match status" value="1"/>
</dbReference>
<dbReference type="InterPro" id="IPR001492">
    <property type="entry name" value="Flagellin"/>
</dbReference>
<evidence type="ECO:0000313" key="7">
    <source>
        <dbReference type="EMBL" id="MEX3745312.1"/>
    </source>
</evidence>
<evidence type="ECO:0000259" key="6">
    <source>
        <dbReference type="Pfam" id="PF00700"/>
    </source>
</evidence>
<comment type="function">
    <text evidence="4">Flagellin is the subunit protein which polymerizes to form the filaments of bacterial flagella.</text>
</comment>
<feature type="domain" description="Flagellin N-terminal" evidence="5">
    <location>
        <begin position="10"/>
        <end position="140"/>
    </location>
</feature>
<evidence type="ECO:0000256" key="3">
    <source>
        <dbReference type="ARBA" id="ARBA00023143"/>
    </source>
</evidence>
<protein>
    <recommendedName>
        <fullName evidence="2 4">Flagellin</fullName>
    </recommendedName>
</protein>